<comment type="caution">
    <text evidence="1">The sequence shown here is derived from an EMBL/GenBank/DDBJ whole genome shotgun (WGS) entry which is preliminary data.</text>
</comment>
<proteinExistence type="predicted"/>
<organism evidence="1 2">
    <name type="scientific">Streptomyces agglomeratus</name>
    <dbReference type="NCBI Taxonomy" id="285458"/>
    <lineage>
        <taxon>Bacteria</taxon>
        <taxon>Bacillati</taxon>
        <taxon>Actinomycetota</taxon>
        <taxon>Actinomycetes</taxon>
        <taxon>Kitasatosporales</taxon>
        <taxon>Streptomycetaceae</taxon>
        <taxon>Streptomyces</taxon>
    </lineage>
</organism>
<reference evidence="1 2" key="1">
    <citation type="submission" date="2016-08" db="EMBL/GenBank/DDBJ databases">
        <title>Complete genome sequence of Streptomyces agglomeratus strain 6-3-2, a novel anti-MRSA actinomycete isolated from Wuli of Tebit, China.</title>
        <authorList>
            <person name="Chen X."/>
        </authorList>
    </citation>
    <scope>NUCLEOTIDE SEQUENCE [LARGE SCALE GENOMIC DNA]</scope>
    <source>
        <strain evidence="1 2">6-3-2</strain>
    </source>
</reference>
<evidence type="ECO:0000313" key="2">
    <source>
        <dbReference type="Proteomes" id="UP000095759"/>
    </source>
</evidence>
<accession>A0A1E5PBA6</accession>
<keyword evidence="2" id="KW-1185">Reference proteome</keyword>
<dbReference type="InterPro" id="IPR021734">
    <property type="entry name" value="DUF3303"/>
</dbReference>
<sequence length="99" mass="11174">MRVMLHAHVDTESGNEAIRNGKMPQMMNSVMEQLKPEAAYFFPSMGRRSCMFIFDMQDSSQLPPVAETFFMELGAEVEIVPVMNADDLKKGLESLKTRG</sequence>
<dbReference type="EMBL" id="MEHJ01000001">
    <property type="protein sequence ID" value="OEJ26767.1"/>
    <property type="molecule type" value="Genomic_DNA"/>
</dbReference>
<protein>
    <submittedName>
        <fullName evidence="1">Uncharacterized protein</fullName>
    </submittedName>
</protein>
<dbReference type="Proteomes" id="UP000095759">
    <property type="component" value="Unassembled WGS sequence"/>
</dbReference>
<evidence type="ECO:0000313" key="1">
    <source>
        <dbReference type="EMBL" id="OEJ26767.1"/>
    </source>
</evidence>
<dbReference type="OrthoDB" id="120749at2"/>
<dbReference type="RefSeq" id="WP_069928654.1">
    <property type="nucleotide sequence ID" value="NZ_MEHI01000001.1"/>
</dbReference>
<name>A0A1E5PBA6_9ACTN</name>
<dbReference type="Pfam" id="PF11746">
    <property type="entry name" value="DUF3303"/>
    <property type="match status" value="1"/>
</dbReference>
<dbReference type="AlphaFoldDB" id="A0A1E5PBA6"/>
<gene>
    <name evidence="1" type="ORF">AS594_22035</name>
</gene>
<dbReference type="STRING" id="285458.BGM19_14975"/>